<dbReference type="Gene3D" id="3.90.550.20">
    <property type="match status" value="1"/>
</dbReference>
<gene>
    <name evidence="2" type="ORF">DVH29_13335</name>
</gene>
<organism evidence="2 3">
    <name type="scientific">Pelagibacterium lacus</name>
    <dbReference type="NCBI Taxonomy" id="2282655"/>
    <lineage>
        <taxon>Bacteria</taxon>
        <taxon>Pseudomonadati</taxon>
        <taxon>Pseudomonadota</taxon>
        <taxon>Alphaproteobacteria</taxon>
        <taxon>Hyphomicrobiales</taxon>
        <taxon>Devosiaceae</taxon>
        <taxon>Pelagibacterium</taxon>
    </lineage>
</organism>
<keyword evidence="3" id="KW-1185">Reference proteome</keyword>
<evidence type="ECO:0000313" key="2">
    <source>
        <dbReference type="EMBL" id="RDE08067.1"/>
    </source>
</evidence>
<evidence type="ECO:0000256" key="1">
    <source>
        <dbReference type="SAM" id="MobiDB-lite"/>
    </source>
</evidence>
<evidence type="ECO:0000313" key="3">
    <source>
        <dbReference type="Proteomes" id="UP000253759"/>
    </source>
</evidence>
<protein>
    <recommendedName>
        <fullName evidence="4">Alpha 1,4-glycosyltransferase domain-containing protein</fullName>
    </recommendedName>
</protein>
<evidence type="ECO:0008006" key="4">
    <source>
        <dbReference type="Google" id="ProtNLM"/>
    </source>
</evidence>
<dbReference type="EMBL" id="QQNH01000024">
    <property type="protein sequence ID" value="RDE08067.1"/>
    <property type="molecule type" value="Genomic_DNA"/>
</dbReference>
<name>A0A369W296_9HYPH</name>
<comment type="caution">
    <text evidence="2">The sequence shown here is derived from an EMBL/GenBank/DDBJ whole genome shotgun (WGS) entry which is preliminary data.</text>
</comment>
<dbReference type="InterPro" id="IPR029044">
    <property type="entry name" value="Nucleotide-diphossugar_trans"/>
</dbReference>
<feature type="region of interest" description="Disordered" evidence="1">
    <location>
        <begin position="248"/>
        <end position="269"/>
    </location>
</feature>
<dbReference type="SUPFAM" id="SSF53448">
    <property type="entry name" value="Nucleotide-diphospho-sugar transferases"/>
    <property type="match status" value="1"/>
</dbReference>
<dbReference type="AlphaFoldDB" id="A0A369W296"/>
<sequence length="269" mass="29962">MTLPTIVSFWHGPMSWLEELSIRSFVAAGHPYVLYSYEPIALPDGAVNRDAADILPQSEMFFYKDGRSPAVFADYFRLRLLAEAKGLWCDCDMICLKPFAGLSDHVFGFEHDPGANGKRGQLNNAVLGLPADSRLLKALLGLFEGESREIDPVWMPWFRRVEVRLRRLAGQRIGLEHMQFGATGPYPLTHFAYALGVIGEARPSEVFYPVGYDDIGKLAEAGTRLEDVLSPQTLGLHVWRMGLTDRGRLSEPPLPQPGSALADLIGRHR</sequence>
<proteinExistence type="predicted"/>
<dbReference type="RefSeq" id="WP_114646686.1">
    <property type="nucleotide sequence ID" value="NZ_QQNH01000024.1"/>
</dbReference>
<reference evidence="3" key="1">
    <citation type="submission" date="2018-07" db="EMBL/GenBank/DDBJ databases">
        <authorList>
            <person name="Liu B.-T."/>
            <person name="Du Z."/>
        </authorList>
    </citation>
    <scope>NUCLEOTIDE SEQUENCE [LARGE SCALE GENOMIC DNA]</scope>
    <source>
        <strain evidence="3">XYN52</strain>
    </source>
</reference>
<dbReference type="Proteomes" id="UP000253759">
    <property type="component" value="Unassembled WGS sequence"/>
</dbReference>
<accession>A0A369W296</accession>
<dbReference type="OrthoDB" id="5354021at2"/>